<evidence type="ECO:0000313" key="2">
    <source>
        <dbReference type="Proteomes" id="UP001199525"/>
    </source>
</evidence>
<keyword evidence="2" id="KW-1185">Reference proteome</keyword>
<evidence type="ECO:0000313" key="1">
    <source>
        <dbReference type="EMBL" id="MCC5603052.1"/>
    </source>
</evidence>
<name>A0ABS8IHQ9_9NOSO</name>
<dbReference type="EMBL" id="JAIVFQ010000066">
    <property type="protein sequence ID" value="MCC5603052.1"/>
    <property type="molecule type" value="Genomic_DNA"/>
</dbReference>
<proteinExistence type="predicted"/>
<accession>A0ABS8IHQ9</accession>
<gene>
    <name evidence="1" type="ORF">LC586_28625</name>
</gene>
<organism evidence="1 2">
    <name type="scientific">Nostoc favosum CHAB5714</name>
    <dbReference type="NCBI Taxonomy" id="2780399"/>
    <lineage>
        <taxon>Bacteria</taxon>
        <taxon>Bacillati</taxon>
        <taxon>Cyanobacteriota</taxon>
        <taxon>Cyanophyceae</taxon>
        <taxon>Nostocales</taxon>
        <taxon>Nostocaceae</taxon>
        <taxon>Nostoc</taxon>
        <taxon>Nostoc favosum</taxon>
    </lineage>
</organism>
<protein>
    <submittedName>
        <fullName evidence="1">Uncharacterized protein</fullName>
    </submittedName>
</protein>
<dbReference type="Proteomes" id="UP001199525">
    <property type="component" value="Unassembled WGS sequence"/>
</dbReference>
<sequence length="47" mass="5576">MYDFKERLRYVAQVLGKSDRVCFQKVKLIVAVMPVRSLVLFSKTHQF</sequence>
<dbReference type="RefSeq" id="WP_229488580.1">
    <property type="nucleotide sequence ID" value="NZ_JAIVFQ010000066.1"/>
</dbReference>
<reference evidence="1 2" key="1">
    <citation type="journal article" date="2021" name="Microorganisms">
        <title>Genome Evolution of Filamentous Cyanobacterium Nostoc Species: From Facultative Symbiosis to Free Living.</title>
        <authorList>
            <person name="Huo D."/>
            <person name="Li H."/>
            <person name="Cai F."/>
            <person name="Guo X."/>
            <person name="Qiao Z."/>
            <person name="Wang W."/>
            <person name="Yu G."/>
            <person name="Li R."/>
        </authorList>
    </citation>
    <scope>NUCLEOTIDE SEQUENCE [LARGE SCALE GENOMIC DNA]</scope>
    <source>
        <strain evidence="1 2">CHAB 5714</strain>
    </source>
</reference>
<comment type="caution">
    <text evidence="1">The sequence shown here is derived from an EMBL/GenBank/DDBJ whole genome shotgun (WGS) entry which is preliminary data.</text>
</comment>